<keyword evidence="4" id="KW-1185">Reference proteome</keyword>
<sequence length="456" mass="50640">MSSLTGSSSSSSSSRDSWQPVMTANTATPSYWLNWRFLICFIWVLTAMVFASTIISKHEGPRGKPRRGGARRENQEEREAAGMLYADEVWKPCVKGVHPGWLLAFRAIAFFVLLVLLLLNVHVDGGDIFFFYTQWTFTLLGSVLSIYGCFQYQDEESGADHRVNSGEFDAERGTGSKHMGSNQEHSTRRIAGFWGYLFQIIFQLIVYMHSINAVFLLGDTALNCLVAVPISRLVNSTRSAMVFVGGFDAHTLLWYFCVDYEVEALPILKMFLHGQPPTPTPTPTPPIELPNQPPDLALPIQQPLPLPNALLLEPQNKPPDLALPVEQPLPLPNAQQQNNLDFRTLVVAFCLTGATDIAAQSLQNHTAHPLYFHSLCLMLVLAFASIFVAKYIAPTQPNAARVLNNLGVFFGVTGFFFAVTISFPLCLKIISWIIYVFSLLAILICNRSPALFGLPL</sequence>
<reference evidence="3 4" key="1">
    <citation type="journal article" date="2019" name="Genome Biol. Evol.">
        <title>The Rhododendron genome and chromosomal organization provide insight into shared whole-genome duplications across the heath family (Ericaceae).</title>
        <authorList>
            <person name="Soza V.L."/>
            <person name="Lindsley D."/>
            <person name="Waalkes A."/>
            <person name="Ramage E."/>
            <person name="Patwardhan R.P."/>
            <person name="Burton J.N."/>
            <person name="Adey A."/>
            <person name="Kumar A."/>
            <person name="Qiu R."/>
            <person name="Shendure J."/>
            <person name="Hall B."/>
        </authorList>
    </citation>
    <scope>NUCLEOTIDE SEQUENCE [LARGE SCALE GENOMIC DNA]</scope>
    <source>
        <strain evidence="3">RSF 1966-606</strain>
    </source>
</reference>
<evidence type="ECO:0000256" key="1">
    <source>
        <dbReference type="SAM" id="MobiDB-lite"/>
    </source>
</evidence>
<feature type="transmembrane region" description="Helical" evidence="2">
    <location>
        <begin position="35"/>
        <end position="56"/>
    </location>
</feature>
<keyword evidence="2" id="KW-1133">Transmembrane helix</keyword>
<dbReference type="PANTHER" id="PTHR34741:SF2">
    <property type="entry name" value="VESICLE TRANSPORT PROTEIN"/>
    <property type="match status" value="1"/>
</dbReference>
<keyword evidence="2" id="KW-0812">Transmembrane</keyword>
<feature type="transmembrane region" description="Helical" evidence="2">
    <location>
        <begin position="129"/>
        <end position="150"/>
    </location>
</feature>
<evidence type="ECO:0000256" key="2">
    <source>
        <dbReference type="SAM" id="Phobius"/>
    </source>
</evidence>
<name>A0A6A4L246_9ERIC</name>
<gene>
    <name evidence="3" type="ORF">C3L33_14362</name>
</gene>
<proteinExistence type="predicted"/>
<feature type="transmembrane region" description="Helical" evidence="2">
    <location>
        <begin position="405"/>
        <end position="423"/>
    </location>
</feature>
<feature type="compositionally biased region" description="Basic and acidic residues" evidence="1">
    <location>
        <begin position="163"/>
        <end position="174"/>
    </location>
</feature>
<dbReference type="PANTHER" id="PTHR34741">
    <property type="entry name" value="IMAP FAMILY MEMBER 1, PUTATIVE-RELATED"/>
    <property type="match status" value="1"/>
</dbReference>
<feature type="transmembrane region" description="Helical" evidence="2">
    <location>
        <begin position="370"/>
        <end position="393"/>
    </location>
</feature>
<feature type="region of interest" description="Disordered" evidence="1">
    <location>
        <begin position="163"/>
        <end position="183"/>
    </location>
</feature>
<feature type="transmembrane region" description="Helical" evidence="2">
    <location>
        <begin position="101"/>
        <end position="123"/>
    </location>
</feature>
<keyword evidence="2" id="KW-0472">Membrane</keyword>
<feature type="transmembrane region" description="Helical" evidence="2">
    <location>
        <begin position="193"/>
        <end position="217"/>
    </location>
</feature>
<dbReference type="Proteomes" id="UP000428333">
    <property type="component" value="Linkage Group LG08"/>
</dbReference>
<comment type="caution">
    <text evidence="3">The sequence shown here is derived from an EMBL/GenBank/DDBJ whole genome shotgun (WGS) entry which is preliminary data.</text>
</comment>
<organism evidence="3 4">
    <name type="scientific">Rhododendron williamsianum</name>
    <dbReference type="NCBI Taxonomy" id="262921"/>
    <lineage>
        <taxon>Eukaryota</taxon>
        <taxon>Viridiplantae</taxon>
        <taxon>Streptophyta</taxon>
        <taxon>Embryophyta</taxon>
        <taxon>Tracheophyta</taxon>
        <taxon>Spermatophyta</taxon>
        <taxon>Magnoliopsida</taxon>
        <taxon>eudicotyledons</taxon>
        <taxon>Gunneridae</taxon>
        <taxon>Pentapetalae</taxon>
        <taxon>asterids</taxon>
        <taxon>Ericales</taxon>
        <taxon>Ericaceae</taxon>
        <taxon>Ericoideae</taxon>
        <taxon>Rhodoreae</taxon>
        <taxon>Rhododendron</taxon>
    </lineage>
</organism>
<protein>
    <submittedName>
        <fullName evidence="3">Uncharacterized protein</fullName>
    </submittedName>
</protein>
<dbReference type="EMBL" id="QEFC01002160">
    <property type="protein sequence ID" value="KAE9453733.1"/>
    <property type="molecule type" value="Genomic_DNA"/>
</dbReference>
<dbReference type="OrthoDB" id="419711at2759"/>
<dbReference type="AlphaFoldDB" id="A0A6A4L246"/>
<evidence type="ECO:0000313" key="4">
    <source>
        <dbReference type="Proteomes" id="UP000428333"/>
    </source>
</evidence>
<evidence type="ECO:0000313" key="3">
    <source>
        <dbReference type="EMBL" id="KAE9453733.1"/>
    </source>
</evidence>
<feature type="non-terminal residue" evidence="3">
    <location>
        <position position="1"/>
    </location>
</feature>
<feature type="transmembrane region" description="Helical" evidence="2">
    <location>
        <begin position="429"/>
        <end position="446"/>
    </location>
</feature>
<accession>A0A6A4L246</accession>